<evidence type="ECO:0000256" key="1">
    <source>
        <dbReference type="ARBA" id="ARBA00022801"/>
    </source>
</evidence>
<keyword evidence="4" id="KW-1185">Reference proteome</keyword>
<dbReference type="GO" id="GO:0016811">
    <property type="term" value="F:hydrolase activity, acting on carbon-nitrogen (but not peptide) bonds, in linear amides"/>
    <property type="evidence" value="ECO:0007669"/>
    <property type="project" value="TreeGrafter"/>
</dbReference>
<dbReference type="SUPFAM" id="SSF56317">
    <property type="entry name" value="Carbon-nitrogen hydrolase"/>
    <property type="match status" value="1"/>
</dbReference>
<dbReference type="AlphaFoldDB" id="A0A8H5X2U4"/>
<name>A0A8H5X2U4_FUSHE</name>
<dbReference type="InterPro" id="IPR036526">
    <property type="entry name" value="C-N_Hydrolase_sf"/>
</dbReference>
<dbReference type="InterPro" id="IPR003010">
    <property type="entry name" value="C-N_Hydrolase"/>
</dbReference>
<evidence type="ECO:0000259" key="2">
    <source>
        <dbReference type="PROSITE" id="PS50263"/>
    </source>
</evidence>
<organism evidence="3 4">
    <name type="scientific">Fusarium heterosporum</name>
    <dbReference type="NCBI Taxonomy" id="42747"/>
    <lineage>
        <taxon>Eukaryota</taxon>
        <taxon>Fungi</taxon>
        <taxon>Dikarya</taxon>
        <taxon>Ascomycota</taxon>
        <taxon>Pezizomycotina</taxon>
        <taxon>Sordariomycetes</taxon>
        <taxon>Hypocreomycetidae</taxon>
        <taxon>Hypocreales</taxon>
        <taxon>Nectriaceae</taxon>
        <taxon>Fusarium</taxon>
        <taxon>Fusarium heterosporum species complex</taxon>
    </lineage>
</organism>
<accession>A0A8H5X2U4</accession>
<keyword evidence="1 3" id="KW-0378">Hydrolase</keyword>
<feature type="domain" description="CN hydrolase" evidence="2">
    <location>
        <begin position="12"/>
        <end position="327"/>
    </location>
</feature>
<protein>
    <submittedName>
        <fullName evidence="3">N-carbamoyl-d-amino acid hydrolase</fullName>
    </submittedName>
</protein>
<dbReference type="Gene3D" id="3.60.110.10">
    <property type="entry name" value="Carbon-nitrogen hydrolase"/>
    <property type="match status" value="1"/>
</dbReference>
<dbReference type="InterPro" id="IPR050345">
    <property type="entry name" value="Aliph_Amidase/BUP"/>
</dbReference>
<dbReference type="Proteomes" id="UP000567885">
    <property type="component" value="Unassembled WGS sequence"/>
</dbReference>
<dbReference type="OrthoDB" id="412018at2759"/>
<gene>
    <name evidence="3" type="ORF">FHETE_815</name>
</gene>
<dbReference type="Pfam" id="PF00795">
    <property type="entry name" value="CN_hydrolase"/>
    <property type="match status" value="1"/>
</dbReference>
<dbReference type="PANTHER" id="PTHR43674:SF12">
    <property type="entry name" value="NITRILASE C965.09-RELATED"/>
    <property type="match status" value="1"/>
</dbReference>
<evidence type="ECO:0000313" key="3">
    <source>
        <dbReference type="EMBL" id="KAF5679398.1"/>
    </source>
</evidence>
<comment type="caution">
    <text evidence="3">The sequence shown here is derived from an EMBL/GenBank/DDBJ whole genome shotgun (WGS) entry which is preliminary data.</text>
</comment>
<proteinExistence type="predicted"/>
<evidence type="ECO:0000313" key="4">
    <source>
        <dbReference type="Proteomes" id="UP000567885"/>
    </source>
</evidence>
<sequence length="365" mass="40766">MASKEPAPSRVLSVAAAQLGPIQSLSTPRSEVLDRMIRLLEQAAEKNVKLLVYPELTFTTFFASYIIEDPEELAKFFEQASPSDPYAFVNSPNIKPLIDRTNELGIDLYFGFGERWIEDDKSTDYNTAVYYSASKRECLAKYRKIHLPGRYEPLSTPGVAHQLEKRYFAVGNLGFEAFRAPGLVDGAIKTQNISSAGDAKANQGKGDPILGMLLCNDRRWAEGWRCYGLQGVELLLWPLQEGYNTTAYAPQYKGSPEWQEQEALFHHRLSCQSGSYSNACFSIHSAKAGKEDHGSLIGGSSIVDPNGHIIAEAKTKDDELIYATIDLAECRKGKGRVFAFDDHRRVEHYSRLLEQTGVQEPPFLN</sequence>
<dbReference type="PROSITE" id="PS50263">
    <property type="entry name" value="CN_HYDROLASE"/>
    <property type="match status" value="1"/>
</dbReference>
<reference evidence="3 4" key="1">
    <citation type="submission" date="2020-05" db="EMBL/GenBank/DDBJ databases">
        <title>Identification and distribution of gene clusters putatively required for synthesis of sphingolipid metabolism inhibitors in phylogenetically diverse species of the filamentous fungus Fusarium.</title>
        <authorList>
            <person name="Kim H.-S."/>
            <person name="Busman M."/>
            <person name="Brown D.W."/>
            <person name="Divon H."/>
            <person name="Uhlig S."/>
            <person name="Proctor R.H."/>
        </authorList>
    </citation>
    <scope>NUCLEOTIDE SEQUENCE [LARGE SCALE GENOMIC DNA]</scope>
    <source>
        <strain evidence="3 4">NRRL 20693</strain>
    </source>
</reference>
<dbReference type="PANTHER" id="PTHR43674">
    <property type="entry name" value="NITRILASE C965.09-RELATED"/>
    <property type="match status" value="1"/>
</dbReference>
<dbReference type="EMBL" id="JAAGWQ010000012">
    <property type="protein sequence ID" value="KAF5679398.1"/>
    <property type="molecule type" value="Genomic_DNA"/>
</dbReference>